<feature type="compositionally biased region" description="Basic residues" evidence="1">
    <location>
        <begin position="141"/>
        <end position="156"/>
    </location>
</feature>
<evidence type="ECO:0008006" key="4">
    <source>
        <dbReference type="Google" id="ProtNLM"/>
    </source>
</evidence>
<reference evidence="2" key="2">
    <citation type="submission" date="2023-06" db="EMBL/GenBank/DDBJ databases">
        <authorList>
            <person name="Swenson N.G."/>
            <person name="Wegrzyn J.L."/>
            <person name="Mcevoy S.L."/>
        </authorList>
    </citation>
    <scope>NUCLEOTIDE SEQUENCE</scope>
    <source>
        <strain evidence="2">NS2018</strain>
        <tissue evidence="2">Leaf</tissue>
    </source>
</reference>
<dbReference type="Proteomes" id="UP001168877">
    <property type="component" value="Unassembled WGS sequence"/>
</dbReference>
<dbReference type="EMBL" id="JAUESC010000003">
    <property type="protein sequence ID" value="KAK0598911.1"/>
    <property type="molecule type" value="Genomic_DNA"/>
</dbReference>
<sequence length="156" mass="17910">MFSHKVPTDIWCPLCLNKVETTLHALWRCSTLKEIRLLSMLSRGGSKLDSAPFIEFVLDCWDRLQRVDSDVDEIFGWAESYIDDFRRSSASVGSGGSSSRVVPRWQAPKWGRKVYLSKNGQELTGQIAYRQYRKENGAGFRKSKKKTNSRKKKTKS</sequence>
<feature type="region of interest" description="Disordered" evidence="1">
    <location>
        <begin position="134"/>
        <end position="156"/>
    </location>
</feature>
<protein>
    <recommendedName>
        <fullName evidence="4">Reverse transcriptase zinc-binding domain-containing protein</fullName>
    </recommendedName>
</protein>
<keyword evidence="3" id="KW-1185">Reference proteome</keyword>
<evidence type="ECO:0000313" key="2">
    <source>
        <dbReference type="EMBL" id="KAK0598911.1"/>
    </source>
</evidence>
<reference evidence="2" key="1">
    <citation type="journal article" date="2022" name="Plant J.">
        <title>Strategies of tolerance reflected in two North American maple genomes.</title>
        <authorList>
            <person name="McEvoy S.L."/>
            <person name="Sezen U.U."/>
            <person name="Trouern-Trend A."/>
            <person name="McMahon S.M."/>
            <person name="Schaberg P.G."/>
            <person name="Yang J."/>
            <person name="Wegrzyn J.L."/>
            <person name="Swenson N.G."/>
        </authorList>
    </citation>
    <scope>NUCLEOTIDE SEQUENCE</scope>
    <source>
        <strain evidence="2">NS2018</strain>
    </source>
</reference>
<comment type="caution">
    <text evidence="2">The sequence shown here is derived from an EMBL/GenBank/DDBJ whole genome shotgun (WGS) entry which is preliminary data.</text>
</comment>
<evidence type="ECO:0000256" key="1">
    <source>
        <dbReference type="SAM" id="MobiDB-lite"/>
    </source>
</evidence>
<dbReference type="PANTHER" id="PTHR38371">
    <property type="entry name" value="RHO GTPASE-ACTIVATING PROTEIN"/>
    <property type="match status" value="1"/>
</dbReference>
<name>A0AA39STK4_ACESA</name>
<accession>A0AA39STK4</accession>
<dbReference type="AlphaFoldDB" id="A0AA39STK4"/>
<gene>
    <name evidence="2" type="ORF">LWI29_000679</name>
</gene>
<organism evidence="2 3">
    <name type="scientific">Acer saccharum</name>
    <name type="common">Sugar maple</name>
    <dbReference type="NCBI Taxonomy" id="4024"/>
    <lineage>
        <taxon>Eukaryota</taxon>
        <taxon>Viridiplantae</taxon>
        <taxon>Streptophyta</taxon>
        <taxon>Embryophyta</taxon>
        <taxon>Tracheophyta</taxon>
        <taxon>Spermatophyta</taxon>
        <taxon>Magnoliopsida</taxon>
        <taxon>eudicotyledons</taxon>
        <taxon>Gunneridae</taxon>
        <taxon>Pentapetalae</taxon>
        <taxon>rosids</taxon>
        <taxon>malvids</taxon>
        <taxon>Sapindales</taxon>
        <taxon>Sapindaceae</taxon>
        <taxon>Hippocastanoideae</taxon>
        <taxon>Acereae</taxon>
        <taxon>Acer</taxon>
    </lineage>
</organism>
<dbReference type="PANTHER" id="PTHR38371:SF1">
    <property type="entry name" value="RHO GTPASE-ACTIVATING PROTEIN"/>
    <property type="match status" value="1"/>
</dbReference>
<proteinExistence type="predicted"/>
<evidence type="ECO:0000313" key="3">
    <source>
        <dbReference type="Proteomes" id="UP001168877"/>
    </source>
</evidence>